<protein>
    <submittedName>
        <fullName evidence="1">Uncharacterized protein</fullName>
    </submittedName>
</protein>
<reference evidence="1 2" key="1">
    <citation type="submission" date="2019-03" db="EMBL/GenBank/DDBJ databases">
        <title>Genomic Encyclopedia of Type Strains, Phase IV (KMG-IV): sequencing the most valuable type-strain genomes for metagenomic binning, comparative biology and taxonomic classification.</title>
        <authorList>
            <person name="Goeker M."/>
        </authorList>
    </citation>
    <scope>NUCLEOTIDE SEQUENCE [LARGE SCALE GENOMIC DNA]</scope>
    <source>
        <strain evidence="1 2">DSM 25287</strain>
    </source>
</reference>
<evidence type="ECO:0000313" key="2">
    <source>
        <dbReference type="Proteomes" id="UP000295765"/>
    </source>
</evidence>
<accession>A0A4R2L892</accession>
<dbReference type="Proteomes" id="UP000295765">
    <property type="component" value="Unassembled WGS sequence"/>
</dbReference>
<dbReference type="EMBL" id="SLWY01000001">
    <property type="protein sequence ID" value="TCO83776.1"/>
    <property type="molecule type" value="Genomic_DNA"/>
</dbReference>
<evidence type="ECO:0000313" key="1">
    <source>
        <dbReference type="EMBL" id="TCO83776.1"/>
    </source>
</evidence>
<dbReference type="RefSeq" id="WP_132538042.1">
    <property type="nucleotide sequence ID" value="NZ_SLWY01000001.1"/>
</dbReference>
<keyword evidence="2" id="KW-1185">Reference proteome</keyword>
<gene>
    <name evidence="1" type="ORF">EV699_101160</name>
</gene>
<comment type="caution">
    <text evidence="1">The sequence shown here is derived from an EMBL/GenBank/DDBJ whole genome shotgun (WGS) entry which is preliminary data.</text>
</comment>
<dbReference type="AlphaFoldDB" id="A0A4R2L892"/>
<sequence>MHVSLPELTREAEHAFGRELDQREFERFVLTRHQALAAHLHELWHAYRAGKARLVCLTLQG</sequence>
<name>A0A4R2L892_9GAMM</name>
<organism evidence="1 2">
    <name type="scientific">Plasticicumulans lactativorans</name>
    <dbReference type="NCBI Taxonomy" id="1133106"/>
    <lineage>
        <taxon>Bacteria</taxon>
        <taxon>Pseudomonadati</taxon>
        <taxon>Pseudomonadota</taxon>
        <taxon>Gammaproteobacteria</taxon>
        <taxon>Candidatus Competibacteraceae</taxon>
        <taxon>Plasticicumulans</taxon>
    </lineage>
</organism>
<proteinExistence type="predicted"/>